<keyword evidence="1" id="KW-1003">Cell membrane</keyword>
<feature type="domain" description="Lipopolysaccharide assembly protein A" evidence="6">
    <location>
        <begin position="24"/>
        <end position="74"/>
    </location>
</feature>
<reference evidence="7 8" key="1">
    <citation type="submission" date="2023-07" db="EMBL/GenBank/DDBJ databases">
        <title>Alkalimonas sp., MEB108 novel, alkaliphilic bacterium isolated from Lonar Lake, India.</title>
        <authorList>
            <person name="Joshi A."/>
            <person name="Thite S."/>
        </authorList>
    </citation>
    <scope>NUCLEOTIDE SEQUENCE [LARGE SCALE GENOMIC DNA]</scope>
    <source>
        <strain evidence="7 8">MEB108</strain>
    </source>
</reference>
<evidence type="ECO:0000256" key="1">
    <source>
        <dbReference type="ARBA" id="ARBA00022475"/>
    </source>
</evidence>
<feature type="transmembrane region" description="Helical" evidence="5">
    <location>
        <begin position="5"/>
        <end position="24"/>
    </location>
</feature>
<evidence type="ECO:0000313" key="8">
    <source>
        <dbReference type="Proteomes" id="UP001336314"/>
    </source>
</evidence>
<dbReference type="RefSeq" id="WP_330127747.1">
    <property type="nucleotide sequence ID" value="NZ_JAUHLI010000003.1"/>
</dbReference>
<evidence type="ECO:0000256" key="4">
    <source>
        <dbReference type="ARBA" id="ARBA00023136"/>
    </source>
</evidence>
<keyword evidence="8" id="KW-1185">Reference proteome</keyword>
<proteinExistence type="predicted"/>
<evidence type="ECO:0000313" key="7">
    <source>
        <dbReference type="EMBL" id="MEE2000604.1"/>
    </source>
</evidence>
<dbReference type="Proteomes" id="UP001336314">
    <property type="component" value="Unassembled WGS sequence"/>
</dbReference>
<evidence type="ECO:0000256" key="2">
    <source>
        <dbReference type="ARBA" id="ARBA00022692"/>
    </source>
</evidence>
<evidence type="ECO:0000256" key="3">
    <source>
        <dbReference type="ARBA" id="ARBA00022989"/>
    </source>
</evidence>
<keyword evidence="2 5" id="KW-0812">Transmembrane</keyword>
<organism evidence="7 8">
    <name type="scientific">Alkalimonas cellulosilytica</name>
    <dbReference type="NCBI Taxonomy" id="3058395"/>
    <lineage>
        <taxon>Bacteria</taxon>
        <taxon>Pseudomonadati</taxon>
        <taxon>Pseudomonadota</taxon>
        <taxon>Gammaproteobacteria</taxon>
        <taxon>Alkalimonas</taxon>
    </lineage>
</organism>
<evidence type="ECO:0000256" key="5">
    <source>
        <dbReference type="SAM" id="Phobius"/>
    </source>
</evidence>
<keyword evidence="3 5" id="KW-1133">Transmembrane helix</keyword>
<dbReference type="EMBL" id="JAUHLI010000003">
    <property type="protein sequence ID" value="MEE2000604.1"/>
    <property type="molecule type" value="Genomic_DNA"/>
</dbReference>
<dbReference type="Pfam" id="PF06305">
    <property type="entry name" value="LapA_dom"/>
    <property type="match status" value="1"/>
</dbReference>
<keyword evidence="4 5" id="KW-0472">Membrane</keyword>
<dbReference type="InterPro" id="IPR010445">
    <property type="entry name" value="LapA_dom"/>
</dbReference>
<protein>
    <submittedName>
        <fullName evidence="7">LapA family protein</fullName>
    </submittedName>
</protein>
<evidence type="ECO:0000259" key="6">
    <source>
        <dbReference type="Pfam" id="PF06305"/>
    </source>
</evidence>
<feature type="transmembrane region" description="Helical" evidence="5">
    <location>
        <begin position="44"/>
        <end position="63"/>
    </location>
</feature>
<sequence>MVNLVYAVVIAIVMVAGFLFGAANQQQVELDLLYTQYQLRLVDVAVLFLLIGLLAGFLLTMLFRIRRRLRRNSQQPTSTS</sequence>
<name>A0ABU7J2H2_9GAMM</name>
<comment type="caution">
    <text evidence="7">The sequence shown here is derived from an EMBL/GenBank/DDBJ whole genome shotgun (WGS) entry which is preliminary data.</text>
</comment>
<accession>A0ABU7J2H2</accession>
<gene>
    <name evidence="7" type="ORF">QWY20_03995</name>
</gene>